<dbReference type="EMBL" id="LN483070">
    <property type="protein sequence ID" value="CEA07311.1"/>
    <property type="molecule type" value="Genomic_DNA"/>
</dbReference>
<dbReference type="AlphaFoldDB" id="A0A078MR24"/>
<dbReference type="InterPro" id="IPR036291">
    <property type="entry name" value="NAD(P)-bd_dom_sf"/>
</dbReference>
<evidence type="ECO:0000259" key="2">
    <source>
        <dbReference type="Pfam" id="PF03807"/>
    </source>
</evidence>
<dbReference type="PANTHER" id="PTHR14239">
    <property type="entry name" value="DUDULIN-RELATED"/>
    <property type="match status" value="1"/>
</dbReference>
<dbReference type="PATRIC" id="fig|1461584.3.peg.613"/>
<dbReference type="Pfam" id="PF03807">
    <property type="entry name" value="F420_oxidored"/>
    <property type="match status" value="1"/>
</dbReference>
<protein>
    <submittedName>
        <fullName evidence="3">NADP oxidoreductase coenzyme F420-dependent</fullName>
    </submittedName>
</protein>
<reference evidence="3" key="1">
    <citation type="submission" date="2014-07" db="EMBL/GenBank/DDBJ databases">
        <authorList>
            <person name="Urmite Genomes Urmite Genomes"/>
        </authorList>
    </citation>
    <scope>NUCLEOTIDE SEQUENCE</scope>
    <source>
        <strain evidence="3">11W110_air</strain>
    </source>
</reference>
<dbReference type="GO" id="GO:0016491">
    <property type="term" value="F:oxidoreductase activity"/>
    <property type="evidence" value="ECO:0007669"/>
    <property type="project" value="UniProtKB-KW"/>
</dbReference>
<keyword evidence="1" id="KW-0560">Oxidoreductase</keyword>
<evidence type="ECO:0000256" key="1">
    <source>
        <dbReference type="ARBA" id="ARBA00023002"/>
    </source>
</evidence>
<dbReference type="Gene3D" id="3.40.50.720">
    <property type="entry name" value="NAD(P)-binding Rossmann-like Domain"/>
    <property type="match status" value="1"/>
</dbReference>
<organism evidence="3">
    <name type="scientific">Arthrobacter saudimassiliensis</name>
    <dbReference type="NCBI Taxonomy" id="1461584"/>
    <lineage>
        <taxon>Bacteria</taxon>
        <taxon>Bacillati</taxon>
        <taxon>Actinomycetota</taxon>
        <taxon>Actinomycetes</taxon>
        <taxon>Micrococcales</taxon>
        <taxon>Micrococcaceae</taxon>
        <taxon>Arthrobacter</taxon>
    </lineage>
</organism>
<name>A0A078MR24_9MICC</name>
<evidence type="ECO:0000313" key="3">
    <source>
        <dbReference type="EMBL" id="CEA07311.1"/>
    </source>
</evidence>
<sequence length="202" mass="20856">MDITVLGTGHMARTLGGGLLRAGHSVLFGSRNPDGAQGLPGPVFGHTEAIARSSVVLSALAAAHSLETLSALRGDLAGRVLIDIGNAVDPQMELIYSDASLGERLQQALPETKVVKTLNTVPGPIGADPTTLSAPTSVFLSGNDPEAKKLVSALLADLGWAPEQQIDLGGIATARAAEHYFLLFAALMGALRSPSFNLAITR</sequence>
<feature type="domain" description="Pyrroline-5-carboxylate reductase catalytic N-terminal" evidence="2">
    <location>
        <begin position="3"/>
        <end position="86"/>
    </location>
</feature>
<gene>
    <name evidence="3" type="ORF">BN1051_00623</name>
</gene>
<dbReference type="InterPro" id="IPR028939">
    <property type="entry name" value="P5C_Rdtase_cat_N"/>
</dbReference>
<accession>A0A078MR24</accession>
<proteinExistence type="predicted"/>
<dbReference type="SUPFAM" id="SSF51735">
    <property type="entry name" value="NAD(P)-binding Rossmann-fold domains"/>
    <property type="match status" value="1"/>
</dbReference>
<dbReference type="InterPro" id="IPR051267">
    <property type="entry name" value="STEAP_metalloreductase"/>
</dbReference>